<evidence type="ECO:0000259" key="1">
    <source>
        <dbReference type="Pfam" id="PF01738"/>
    </source>
</evidence>
<evidence type="ECO:0000313" key="2">
    <source>
        <dbReference type="EMBL" id="MFK4446108.1"/>
    </source>
</evidence>
<feature type="domain" description="Dienelactone hydrolase" evidence="1">
    <location>
        <begin position="31"/>
        <end position="244"/>
    </location>
</feature>
<sequence>MTRLKVRAKATLEKTMAGITIKISGDSARKFTGYLALPPAGRGPGLVLCQEIFGVNAFVRKMADLYAEEGYVVLAPDFFWRQEEGIELEPDEPSIKHAMRLLEGVRDEDAVSDLNAALTVLRRRPELDGQCGVVGFCLGGKFAYLAATHTDAAISIGYYGVGIEDLLDRADHLKSKLVLHFAGNDAFCDESARAKIFAALQQQKNASLYVYPGVDHAFARFASPHFDKRASALAHDRSIAALRRTLGPDFDLEVLWERHLQLEFEVRDADATMATMVSEPYVNHIPTMTGGVGYTSLRRFYQHHFIHANPPDTRQIPISRTVGATQIVDEVLFCFTHTCEIDWLLPGVSPTARYVEIPLVGIVKFRGDKLCHEHIYWDQGSVLAQIGLLDAEHFPVAGIETARKVMDETLPSNTLMKRWAKSAPDAP</sequence>
<accession>A0ABW8MR09</accession>
<protein>
    <submittedName>
        <fullName evidence="2">Carboxymethylenebutenolidase</fullName>
        <ecNumber evidence="2">3.1.1.45</ecNumber>
    </submittedName>
</protein>
<dbReference type="Gene3D" id="3.10.450.50">
    <property type="match status" value="1"/>
</dbReference>
<name>A0ABW8MR09_9BURK</name>
<dbReference type="EMBL" id="JBIYDN010000023">
    <property type="protein sequence ID" value="MFK4446108.1"/>
    <property type="molecule type" value="Genomic_DNA"/>
</dbReference>
<dbReference type="InterPro" id="IPR051049">
    <property type="entry name" value="Dienelactone_hydrolase-like"/>
</dbReference>
<dbReference type="Pfam" id="PF01738">
    <property type="entry name" value="DLH"/>
    <property type="match status" value="1"/>
</dbReference>
<keyword evidence="3" id="KW-1185">Reference proteome</keyword>
<dbReference type="SUPFAM" id="SSF53474">
    <property type="entry name" value="alpha/beta-Hydrolases"/>
    <property type="match status" value="1"/>
</dbReference>
<dbReference type="EC" id="3.1.1.45" evidence="2"/>
<dbReference type="GO" id="GO:0008806">
    <property type="term" value="F:carboxymethylenebutenolidase activity"/>
    <property type="evidence" value="ECO:0007669"/>
    <property type="project" value="UniProtKB-EC"/>
</dbReference>
<evidence type="ECO:0000313" key="3">
    <source>
        <dbReference type="Proteomes" id="UP001620514"/>
    </source>
</evidence>
<organism evidence="2 3">
    <name type="scientific">Caballeronia udeis</name>
    <dbReference type="NCBI Taxonomy" id="1232866"/>
    <lineage>
        <taxon>Bacteria</taxon>
        <taxon>Pseudomonadati</taxon>
        <taxon>Pseudomonadota</taxon>
        <taxon>Betaproteobacteria</taxon>
        <taxon>Burkholderiales</taxon>
        <taxon>Burkholderiaceae</taxon>
        <taxon>Caballeronia</taxon>
    </lineage>
</organism>
<gene>
    <name evidence="2" type="ORF">ABH943_006140</name>
</gene>
<dbReference type="Gene3D" id="3.40.50.1820">
    <property type="entry name" value="alpha/beta hydrolase"/>
    <property type="match status" value="1"/>
</dbReference>
<reference evidence="2 3" key="2">
    <citation type="submission" date="2024-11" db="EMBL/GenBank/DDBJ databases">
        <title>Using genomics to understand microbial adaptation to soil warming.</title>
        <authorList>
            <person name="Deangelis K.M. PhD."/>
        </authorList>
    </citation>
    <scope>NUCLEOTIDE SEQUENCE [LARGE SCALE GENOMIC DNA]</scope>
    <source>
        <strain evidence="2 3">GAS97</strain>
    </source>
</reference>
<dbReference type="InterPro" id="IPR029058">
    <property type="entry name" value="AB_hydrolase_fold"/>
</dbReference>
<dbReference type="PANTHER" id="PTHR46623:SF6">
    <property type="entry name" value="ALPHA_BETA-HYDROLASES SUPERFAMILY PROTEIN"/>
    <property type="match status" value="1"/>
</dbReference>
<reference evidence="2 3" key="1">
    <citation type="submission" date="2024-10" db="EMBL/GenBank/DDBJ databases">
        <authorList>
            <person name="Deangelis K."/>
            <person name="Huntemann M."/>
            <person name="Clum A."/>
            <person name="Wang J."/>
            <person name="Palaniappan K."/>
            <person name="Ritter S."/>
            <person name="Chen I.-M."/>
            <person name="Stamatis D."/>
            <person name="Reddy T."/>
            <person name="O'Malley R."/>
            <person name="Daum C."/>
            <person name="Ng V."/>
            <person name="Ivanova N."/>
            <person name="Kyrpides N."/>
            <person name="Woyke T."/>
        </authorList>
    </citation>
    <scope>NUCLEOTIDE SEQUENCE [LARGE SCALE GENOMIC DNA]</scope>
    <source>
        <strain evidence="2 3">GAS97</strain>
    </source>
</reference>
<dbReference type="InterPro" id="IPR032710">
    <property type="entry name" value="NTF2-like_dom_sf"/>
</dbReference>
<proteinExistence type="predicted"/>
<comment type="caution">
    <text evidence="2">The sequence shown here is derived from an EMBL/GenBank/DDBJ whole genome shotgun (WGS) entry which is preliminary data.</text>
</comment>
<dbReference type="Proteomes" id="UP001620514">
    <property type="component" value="Unassembled WGS sequence"/>
</dbReference>
<keyword evidence="2" id="KW-0378">Hydrolase</keyword>
<dbReference type="InterPro" id="IPR002925">
    <property type="entry name" value="Dienelactn_hydro"/>
</dbReference>
<dbReference type="PANTHER" id="PTHR46623">
    <property type="entry name" value="CARBOXYMETHYLENEBUTENOLIDASE-RELATED"/>
    <property type="match status" value="1"/>
</dbReference>
<dbReference type="SUPFAM" id="SSF54427">
    <property type="entry name" value="NTF2-like"/>
    <property type="match status" value="1"/>
</dbReference>